<sequence>MTIHIQVMNEQNLIREGIVCLLHMDPDMAVLPPARCDNGCNHTCYQSGCDIIVVGTHTGSAGSLHCLSQIVRRFAEARVLLIIRKEQASLTGEAIRIGAKGVVSLDIPGHILRKAVRTIAEGGSFIEPWLAQTISETPYRHTSNPFDSLSPREQAVLHMILSGANSGCIAENLHISQKTVANHHTHIMSKLGVKNMVELLRMAMRHNLIQAFN</sequence>
<dbReference type="GO" id="GO:0006355">
    <property type="term" value="P:regulation of DNA-templated transcription"/>
    <property type="evidence" value="ECO:0007669"/>
    <property type="project" value="InterPro"/>
</dbReference>
<dbReference type="InterPro" id="IPR016032">
    <property type="entry name" value="Sig_transdc_resp-reg_C-effctor"/>
</dbReference>
<name>A0A5R9GW33_9PROT</name>
<evidence type="ECO:0000313" key="3">
    <source>
        <dbReference type="EMBL" id="TLS67304.1"/>
    </source>
</evidence>
<dbReference type="Proteomes" id="UP000306585">
    <property type="component" value="Unassembled WGS sequence"/>
</dbReference>
<evidence type="ECO:0000256" key="1">
    <source>
        <dbReference type="ARBA" id="ARBA00023125"/>
    </source>
</evidence>
<dbReference type="Pfam" id="PF00196">
    <property type="entry name" value="GerE"/>
    <property type="match status" value="1"/>
</dbReference>
<evidence type="ECO:0000259" key="2">
    <source>
        <dbReference type="PROSITE" id="PS50043"/>
    </source>
</evidence>
<keyword evidence="1" id="KW-0238">DNA-binding</keyword>
<reference evidence="3 4" key="1">
    <citation type="journal article" date="2019" name="Appl. Environ. Microbiol.">
        <title>Environmental Evidence and Genomic Insight of Iron-oxidizing Bacteria Preference Towards More Corrosion Resistant Stainless Steel at Higher Salinities.</title>
        <authorList>
            <person name="Garrison C.E."/>
            <person name="Price K.A."/>
            <person name="Field E.K."/>
        </authorList>
    </citation>
    <scope>NUCLEOTIDE SEQUENCE [LARGE SCALE GENOMIC DNA]</scope>
    <source>
        <strain evidence="3 4">P3</strain>
    </source>
</reference>
<dbReference type="PROSITE" id="PS00622">
    <property type="entry name" value="HTH_LUXR_1"/>
    <property type="match status" value="1"/>
</dbReference>
<dbReference type="InterPro" id="IPR039420">
    <property type="entry name" value="WalR-like"/>
</dbReference>
<dbReference type="SMART" id="SM00421">
    <property type="entry name" value="HTH_LUXR"/>
    <property type="match status" value="1"/>
</dbReference>
<protein>
    <submittedName>
        <fullName evidence="3">Response regulator transcription factor</fullName>
    </submittedName>
</protein>
<dbReference type="SUPFAM" id="SSF46894">
    <property type="entry name" value="C-terminal effector domain of the bipartite response regulators"/>
    <property type="match status" value="1"/>
</dbReference>
<keyword evidence="4" id="KW-1185">Reference proteome</keyword>
<dbReference type="PROSITE" id="PS50043">
    <property type="entry name" value="HTH_LUXR_2"/>
    <property type="match status" value="1"/>
</dbReference>
<organism evidence="3 4">
    <name type="scientific">Mariprofundus erugo</name>
    <dbReference type="NCBI Taxonomy" id="2528639"/>
    <lineage>
        <taxon>Bacteria</taxon>
        <taxon>Pseudomonadati</taxon>
        <taxon>Pseudomonadota</taxon>
        <taxon>Candidatius Mariprofundia</taxon>
        <taxon>Mariprofundales</taxon>
        <taxon>Mariprofundaceae</taxon>
        <taxon>Mariprofundus</taxon>
    </lineage>
</organism>
<dbReference type="EMBL" id="VBRY01000006">
    <property type="protein sequence ID" value="TLS67304.1"/>
    <property type="molecule type" value="Genomic_DNA"/>
</dbReference>
<dbReference type="PRINTS" id="PR00038">
    <property type="entry name" value="HTHLUXR"/>
</dbReference>
<dbReference type="AlphaFoldDB" id="A0A5R9GW33"/>
<dbReference type="GO" id="GO:0003677">
    <property type="term" value="F:DNA binding"/>
    <property type="evidence" value="ECO:0007669"/>
    <property type="project" value="UniProtKB-KW"/>
</dbReference>
<comment type="caution">
    <text evidence="3">The sequence shown here is derived from an EMBL/GenBank/DDBJ whole genome shotgun (WGS) entry which is preliminary data.</text>
</comment>
<proteinExistence type="predicted"/>
<feature type="domain" description="HTH luxR-type" evidence="2">
    <location>
        <begin position="142"/>
        <end position="207"/>
    </location>
</feature>
<dbReference type="Gene3D" id="3.40.50.2300">
    <property type="match status" value="1"/>
</dbReference>
<gene>
    <name evidence="3" type="ORF">FEF65_07705</name>
</gene>
<accession>A0A5R9GW33</accession>
<dbReference type="CDD" id="cd06170">
    <property type="entry name" value="LuxR_C_like"/>
    <property type="match status" value="1"/>
</dbReference>
<dbReference type="InterPro" id="IPR000792">
    <property type="entry name" value="Tscrpt_reg_LuxR_C"/>
</dbReference>
<dbReference type="PANTHER" id="PTHR43214">
    <property type="entry name" value="TWO-COMPONENT RESPONSE REGULATOR"/>
    <property type="match status" value="1"/>
</dbReference>
<dbReference type="PANTHER" id="PTHR43214:SF43">
    <property type="entry name" value="TWO-COMPONENT RESPONSE REGULATOR"/>
    <property type="match status" value="1"/>
</dbReference>
<evidence type="ECO:0000313" key="4">
    <source>
        <dbReference type="Proteomes" id="UP000306585"/>
    </source>
</evidence>